<dbReference type="AlphaFoldDB" id="A0A150WTR4"/>
<dbReference type="RefSeq" id="WP_063243195.1">
    <property type="nucleotide sequence ID" value="NZ_LUKF01000006.1"/>
</dbReference>
<evidence type="ECO:0000313" key="3">
    <source>
        <dbReference type="Proteomes" id="UP000075391"/>
    </source>
</evidence>
<sequence length="239" mass="25902">MKKFIVKYSLLVLFLLGSPLAKAQSDIHLSPEIITVSPTFVGAGLNLKVYEYLEFSVAYGNVPVVYYNTIADIISNDDAQRRVINAAFKNNRVLRAALQYNIQGDVGWHIGMTAAQLNAEGSADIDEVLHAATGDDYTLLKDLLIALGRDPSVHMDSELMILGLHAGYTWLLGDHLYVKASMGAVKVMGSKISISTGVPEFDSIYPGHAVISAAEGDLEDNVNESGLSPTLGLTLTWQF</sequence>
<evidence type="ECO:0000256" key="1">
    <source>
        <dbReference type="SAM" id="SignalP"/>
    </source>
</evidence>
<comment type="caution">
    <text evidence="2">The sequence shown here is derived from an EMBL/GenBank/DDBJ whole genome shotgun (WGS) entry which is preliminary data.</text>
</comment>
<gene>
    <name evidence="2" type="ORF">AZI85_16550</name>
</gene>
<reference evidence="2 3" key="1">
    <citation type="submission" date="2016-03" db="EMBL/GenBank/DDBJ databases">
        <authorList>
            <person name="Ploux O."/>
        </authorList>
    </citation>
    <scope>NUCLEOTIDE SEQUENCE [LARGE SCALE GENOMIC DNA]</scope>
    <source>
        <strain evidence="2 3">BER2</strain>
    </source>
</reference>
<dbReference type="Proteomes" id="UP000075391">
    <property type="component" value="Unassembled WGS sequence"/>
</dbReference>
<dbReference type="OrthoDB" id="9820106at2"/>
<proteinExistence type="predicted"/>
<keyword evidence="1" id="KW-0732">Signal</keyword>
<protein>
    <recommendedName>
        <fullName evidence="4">Outer membrane beta-barrel domain-containing protein</fullName>
    </recommendedName>
</protein>
<name>A0A150WTR4_BDEBC</name>
<feature type="chain" id="PRO_5007573649" description="Outer membrane beta-barrel domain-containing protein" evidence="1">
    <location>
        <begin position="24"/>
        <end position="239"/>
    </location>
</feature>
<organism evidence="2 3">
    <name type="scientific">Bdellovibrio bacteriovorus</name>
    <dbReference type="NCBI Taxonomy" id="959"/>
    <lineage>
        <taxon>Bacteria</taxon>
        <taxon>Pseudomonadati</taxon>
        <taxon>Bdellovibrionota</taxon>
        <taxon>Bdellovibrionia</taxon>
        <taxon>Bdellovibrionales</taxon>
        <taxon>Pseudobdellovibrionaceae</taxon>
        <taxon>Bdellovibrio</taxon>
    </lineage>
</organism>
<evidence type="ECO:0008006" key="4">
    <source>
        <dbReference type="Google" id="ProtNLM"/>
    </source>
</evidence>
<feature type="signal peptide" evidence="1">
    <location>
        <begin position="1"/>
        <end position="23"/>
    </location>
</feature>
<dbReference type="EMBL" id="LUKF01000006">
    <property type="protein sequence ID" value="KYG69843.1"/>
    <property type="molecule type" value="Genomic_DNA"/>
</dbReference>
<evidence type="ECO:0000313" key="2">
    <source>
        <dbReference type="EMBL" id="KYG69843.1"/>
    </source>
</evidence>
<accession>A0A150WTR4</accession>